<feature type="transmembrane region" description="Helical" evidence="1">
    <location>
        <begin position="21"/>
        <end position="46"/>
    </location>
</feature>
<dbReference type="InterPro" id="IPR018895">
    <property type="entry name" value="DUF2474"/>
</dbReference>
<organism evidence="2 3">
    <name type="scientific">Croceicoccus pelagius</name>
    <dbReference type="NCBI Taxonomy" id="1703341"/>
    <lineage>
        <taxon>Bacteria</taxon>
        <taxon>Pseudomonadati</taxon>
        <taxon>Pseudomonadota</taxon>
        <taxon>Alphaproteobacteria</taxon>
        <taxon>Sphingomonadales</taxon>
        <taxon>Erythrobacteraceae</taxon>
        <taxon>Croceicoccus</taxon>
    </lineage>
</organism>
<protein>
    <recommendedName>
        <fullName evidence="4">DUF2474 domain-containing protein</fullName>
    </recommendedName>
</protein>
<dbReference type="OrthoDB" id="6199137at2"/>
<comment type="caution">
    <text evidence="2">The sequence shown here is derived from an EMBL/GenBank/DDBJ whole genome shotgun (WGS) entry which is preliminary data.</text>
</comment>
<keyword evidence="1" id="KW-0812">Transmembrane</keyword>
<evidence type="ECO:0000256" key="1">
    <source>
        <dbReference type="SAM" id="Phobius"/>
    </source>
</evidence>
<dbReference type="EMBL" id="BMIO01000003">
    <property type="protein sequence ID" value="GGD39528.1"/>
    <property type="molecule type" value="Genomic_DNA"/>
</dbReference>
<evidence type="ECO:0008006" key="4">
    <source>
        <dbReference type="Google" id="ProtNLM"/>
    </source>
</evidence>
<accession>A0A916YCD2</accession>
<keyword evidence="1" id="KW-0472">Membrane</keyword>
<dbReference type="RefSeq" id="WP_082924308.1">
    <property type="nucleotide sequence ID" value="NZ_BMIO01000003.1"/>
</dbReference>
<dbReference type="Proteomes" id="UP000598997">
    <property type="component" value="Unassembled WGS sequence"/>
</dbReference>
<reference evidence="2 3" key="1">
    <citation type="journal article" date="2014" name="Int. J. Syst. Evol. Microbiol.">
        <title>Complete genome sequence of Corynebacterium casei LMG S-19264T (=DSM 44701T), isolated from a smear-ripened cheese.</title>
        <authorList>
            <consortium name="US DOE Joint Genome Institute (JGI-PGF)"/>
            <person name="Walter F."/>
            <person name="Albersmeier A."/>
            <person name="Kalinowski J."/>
            <person name="Ruckert C."/>
        </authorList>
    </citation>
    <scope>NUCLEOTIDE SEQUENCE [LARGE SCALE GENOMIC DNA]</scope>
    <source>
        <strain evidence="2 3">CGMCC 1.15358</strain>
    </source>
</reference>
<evidence type="ECO:0000313" key="3">
    <source>
        <dbReference type="Proteomes" id="UP000598997"/>
    </source>
</evidence>
<dbReference type="Pfam" id="PF10617">
    <property type="entry name" value="DUF2474"/>
    <property type="match status" value="1"/>
</dbReference>
<dbReference type="AlphaFoldDB" id="A0A916YCD2"/>
<keyword evidence="1" id="KW-1133">Transmembrane helix</keyword>
<keyword evidence="3" id="KW-1185">Reference proteome</keyword>
<proteinExistence type="predicted"/>
<evidence type="ECO:0000313" key="2">
    <source>
        <dbReference type="EMBL" id="GGD39528.1"/>
    </source>
</evidence>
<gene>
    <name evidence="2" type="ORF">GCM10010989_12090</name>
</gene>
<name>A0A916YCD2_9SPHN</name>
<sequence>MGTTDRTPGAAGDAKPLWQRLGWLALIWAGSVAALGAVAYVLRLWIAP</sequence>